<organism evidence="2 3">
    <name type="scientific">Kingdonia uniflora</name>
    <dbReference type="NCBI Taxonomy" id="39325"/>
    <lineage>
        <taxon>Eukaryota</taxon>
        <taxon>Viridiplantae</taxon>
        <taxon>Streptophyta</taxon>
        <taxon>Embryophyta</taxon>
        <taxon>Tracheophyta</taxon>
        <taxon>Spermatophyta</taxon>
        <taxon>Magnoliopsida</taxon>
        <taxon>Ranunculales</taxon>
        <taxon>Circaeasteraceae</taxon>
        <taxon>Kingdonia</taxon>
    </lineage>
</organism>
<keyword evidence="3" id="KW-1185">Reference proteome</keyword>
<keyword evidence="1" id="KW-0732">Signal</keyword>
<evidence type="ECO:0000256" key="1">
    <source>
        <dbReference type="SAM" id="SignalP"/>
    </source>
</evidence>
<dbReference type="AlphaFoldDB" id="A0A7J7MQ99"/>
<feature type="chain" id="PRO_5029522567" evidence="1">
    <location>
        <begin position="20"/>
        <end position="51"/>
    </location>
</feature>
<comment type="caution">
    <text evidence="2">The sequence shown here is derived from an EMBL/GenBank/DDBJ whole genome shotgun (WGS) entry which is preliminary data.</text>
</comment>
<evidence type="ECO:0000313" key="3">
    <source>
        <dbReference type="Proteomes" id="UP000541444"/>
    </source>
</evidence>
<sequence length="51" mass="6143">MPKKVVCFIFVNLLRIVNSLFSRLRFCQKIRRGFYLYFNIPLFMEGSLPLL</sequence>
<accession>A0A7J7MQ99</accession>
<proteinExistence type="predicted"/>
<dbReference type="EMBL" id="JACGCM010001281">
    <property type="protein sequence ID" value="KAF6157061.1"/>
    <property type="molecule type" value="Genomic_DNA"/>
</dbReference>
<dbReference type="Proteomes" id="UP000541444">
    <property type="component" value="Unassembled WGS sequence"/>
</dbReference>
<evidence type="ECO:0000313" key="2">
    <source>
        <dbReference type="EMBL" id="KAF6157061.1"/>
    </source>
</evidence>
<protein>
    <submittedName>
        <fullName evidence="2">Uncharacterized protein</fullName>
    </submittedName>
</protein>
<gene>
    <name evidence="2" type="ORF">GIB67_041522</name>
</gene>
<feature type="signal peptide" evidence="1">
    <location>
        <begin position="1"/>
        <end position="19"/>
    </location>
</feature>
<name>A0A7J7MQ99_9MAGN</name>
<reference evidence="2 3" key="1">
    <citation type="journal article" date="2020" name="IScience">
        <title>Genome Sequencing of the Endangered Kingdonia uniflora (Circaeasteraceae, Ranunculales) Reveals Potential Mechanisms of Evolutionary Specialization.</title>
        <authorList>
            <person name="Sun Y."/>
            <person name="Deng T."/>
            <person name="Zhang A."/>
            <person name="Moore M.J."/>
            <person name="Landis J.B."/>
            <person name="Lin N."/>
            <person name="Zhang H."/>
            <person name="Zhang X."/>
            <person name="Huang J."/>
            <person name="Zhang X."/>
            <person name="Sun H."/>
            <person name="Wang H."/>
        </authorList>
    </citation>
    <scope>NUCLEOTIDE SEQUENCE [LARGE SCALE GENOMIC DNA]</scope>
    <source>
        <strain evidence="2">TB1705</strain>
        <tissue evidence="2">Leaf</tissue>
    </source>
</reference>